<sequence>MKDNYDELLYMFSYGIEMEKKIANGNIKRLNTAIKNCCRDIKVLDSLADPLFDTMLGLSGIGERTYLRFIKYLETFNPAEAKERYEMYEDSMGYKIHLAYVAARLAKDIHKGQVDKTGKDYFEGHLATVGRKGFSWKEKTVGFLHDVAEDTEYTVKDIIRLLKRGLKEWKASLNEQDWKEDFDEIVGQYPNERLHLPTKEEWNEIEEALNLLNSRTA</sequence>
<dbReference type="AlphaFoldDB" id="A0A139KWV7"/>
<reference evidence="1 2" key="1">
    <citation type="submission" date="2016-02" db="EMBL/GenBank/DDBJ databases">
        <authorList>
            <person name="Wen L."/>
            <person name="He K."/>
            <person name="Yang H."/>
        </authorList>
    </citation>
    <scope>NUCLEOTIDE SEQUENCE [LARGE SCALE GENOMIC DNA]</scope>
    <source>
        <strain evidence="1 2">KLE1704</strain>
    </source>
</reference>
<dbReference type="EMBL" id="LTDF01000155">
    <property type="protein sequence ID" value="KXT43668.1"/>
    <property type="molecule type" value="Genomic_DNA"/>
</dbReference>
<dbReference type="Gene3D" id="1.10.3210.10">
    <property type="entry name" value="Hypothetical protein af1432"/>
    <property type="match status" value="1"/>
</dbReference>
<name>A0A139KWV7_9BACE</name>
<evidence type="ECO:0000313" key="1">
    <source>
        <dbReference type="EMBL" id="KXT43668.1"/>
    </source>
</evidence>
<organism evidence="1">
    <name type="scientific">Bacteroides intestinalis</name>
    <dbReference type="NCBI Taxonomy" id="329854"/>
    <lineage>
        <taxon>Bacteria</taxon>
        <taxon>Pseudomonadati</taxon>
        <taxon>Bacteroidota</taxon>
        <taxon>Bacteroidia</taxon>
        <taxon>Bacteroidales</taxon>
        <taxon>Bacteroidaceae</taxon>
        <taxon>Bacteroides</taxon>
    </lineage>
</organism>
<evidence type="ECO:0000313" key="2">
    <source>
        <dbReference type="Proteomes" id="UP000070319"/>
    </source>
</evidence>
<dbReference type="RefSeq" id="WP_231864169.1">
    <property type="nucleotide sequence ID" value="NZ_KQ968734.1"/>
</dbReference>
<dbReference type="SUPFAM" id="SSF109604">
    <property type="entry name" value="HD-domain/PDEase-like"/>
    <property type="match status" value="1"/>
</dbReference>
<protein>
    <recommendedName>
        <fullName evidence="3">Phosphohydrolase</fullName>
    </recommendedName>
</protein>
<accession>A0A139KWV7</accession>
<evidence type="ECO:0008006" key="3">
    <source>
        <dbReference type="Google" id="ProtNLM"/>
    </source>
</evidence>
<proteinExistence type="predicted"/>
<comment type="caution">
    <text evidence="1">The sequence shown here is derived from an EMBL/GenBank/DDBJ whole genome shotgun (WGS) entry which is preliminary data.</text>
</comment>
<dbReference type="PATRIC" id="fig|329854.7.peg.4305"/>
<dbReference type="Proteomes" id="UP000070319">
    <property type="component" value="Unassembled WGS sequence"/>
</dbReference>
<gene>
    <name evidence="1" type="ORF">HMPREF2531_04232</name>
</gene>